<name>A0A8J2JZ85_9HEXA</name>
<comment type="caution">
    <text evidence="1">The sequence shown here is derived from an EMBL/GenBank/DDBJ whole genome shotgun (WGS) entry which is preliminary data.</text>
</comment>
<evidence type="ECO:0000313" key="1">
    <source>
        <dbReference type="EMBL" id="CAG7730178.1"/>
    </source>
</evidence>
<evidence type="ECO:0000313" key="2">
    <source>
        <dbReference type="Proteomes" id="UP000708208"/>
    </source>
</evidence>
<dbReference type="EMBL" id="CAJVCH010190278">
    <property type="protein sequence ID" value="CAG7730178.1"/>
    <property type="molecule type" value="Genomic_DNA"/>
</dbReference>
<dbReference type="Proteomes" id="UP000708208">
    <property type="component" value="Unassembled WGS sequence"/>
</dbReference>
<protein>
    <submittedName>
        <fullName evidence="1">Uncharacterized protein</fullName>
    </submittedName>
</protein>
<keyword evidence="2" id="KW-1185">Reference proteome</keyword>
<organism evidence="1 2">
    <name type="scientific">Allacma fusca</name>
    <dbReference type="NCBI Taxonomy" id="39272"/>
    <lineage>
        <taxon>Eukaryota</taxon>
        <taxon>Metazoa</taxon>
        <taxon>Ecdysozoa</taxon>
        <taxon>Arthropoda</taxon>
        <taxon>Hexapoda</taxon>
        <taxon>Collembola</taxon>
        <taxon>Symphypleona</taxon>
        <taxon>Sminthuridae</taxon>
        <taxon>Allacma</taxon>
    </lineage>
</organism>
<accession>A0A8J2JZ85</accession>
<proteinExistence type="predicted"/>
<gene>
    <name evidence="1" type="ORF">AFUS01_LOCUS18842</name>
</gene>
<dbReference type="AlphaFoldDB" id="A0A8J2JZ85"/>
<sequence>MERSNVNTHMNAFLVFGSVMVSQMTVPATPMKKVVQIVLGYTVTTMKHLFHGLRSVTSDPNVRMHQMKTTANTDALVAYILNVPPDLVFSELGNVITSLIAGQLERTKLVA</sequence>
<reference evidence="1" key="1">
    <citation type="submission" date="2021-06" db="EMBL/GenBank/DDBJ databases">
        <authorList>
            <person name="Hodson N. C."/>
            <person name="Mongue J. A."/>
            <person name="Jaron S. K."/>
        </authorList>
    </citation>
    <scope>NUCLEOTIDE SEQUENCE</scope>
</reference>
<feature type="non-terminal residue" evidence="1">
    <location>
        <position position="1"/>
    </location>
</feature>